<sequence length="218" mass="24867">MERRISPRQSHLHTGGEVMIIDTDLLRAALVCVAKEEQAKKHPGLTGVHITRQHIEATNGNVVVRMELIEGKGAFFDESDATNFDLVIRFCGDIPKEACFTEIQFGDEPRAIHLDDDNAAFSFTRLEIINGRFPDLDKVIPTEKQSVMPYFRLEYLAYPYLMFRKGIVLIEPSGMEAPCRFRFSALTNELYGNPIFIALPVYKDAFELAEQRLRELDL</sequence>
<dbReference type="AlphaFoldDB" id="A0A1N6N168"/>
<organism evidence="1 2">
    <name type="scientific">Xenorhabdus innexi</name>
    <dbReference type="NCBI Taxonomy" id="290109"/>
    <lineage>
        <taxon>Bacteria</taxon>
        <taxon>Pseudomonadati</taxon>
        <taxon>Pseudomonadota</taxon>
        <taxon>Gammaproteobacteria</taxon>
        <taxon>Enterobacterales</taxon>
        <taxon>Morganellaceae</taxon>
        <taxon>Xenorhabdus</taxon>
    </lineage>
</organism>
<name>A0A1N6N168_9GAMM</name>
<proteinExistence type="predicted"/>
<dbReference type="Proteomes" id="UP000196435">
    <property type="component" value="Unassembled WGS sequence"/>
</dbReference>
<protein>
    <submittedName>
        <fullName evidence="1">Uncharacterized protein</fullName>
    </submittedName>
</protein>
<evidence type="ECO:0000313" key="1">
    <source>
        <dbReference type="EMBL" id="SIP74784.1"/>
    </source>
</evidence>
<accession>A0A1N6N168</accession>
<reference evidence="2" key="1">
    <citation type="submission" date="2016-12" db="EMBL/GenBank/DDBJ databases">
        <authorList>
            <person name="Gaudriault S."/>
        </authorList>
    </citation>
    <scope>NUCLEOTIDE SEQUENCE [LARGE SCALE GENOMIC DNA]</scope>
    <source>
        <strain evidence="2">HGB1681 (deposited as PTA-6826 in the American Type Culture Collection)</strain>
    </source>
</reference>
<evidence type="ECO:0000313" key="2">
    <source>
        <dbReference type="Proteomes" id="UP000196435"/>
    </source>
</evidence>
<gene>
    <name evidence="1" type="ORF">XIS1_840053</name>
</gene>
<dbReference type="EMBL" id="FTLG01000230">
    <property type="protein sequence ID" value="SIP74784.1"/>
    <property type="molecule type" value="Genomic_DNA"/>
</dbReference>